<organism evidence="4">
    <name type="scientific">Taenia asiatica</name>
    <name type="common">Asian tapeworm</name>
    <dbReference type="NCBI Taxonomy" id="60517"/>
    <lineage>
        <taxon>Eukaryota</taxon>
        <taxon>Metazoa</taxon>
        <taxon>Spiralia</taxon>
        <taxon>Lophotrochozoa</taxon>
        <taxon>Platyhelminthes</taxon>
        <taxon>Cestoda</taxon>
        <taxon>Eucestoda</taxon>
        <taxon>Cyclophyllidea</taxon>
        <taxon>Taeniidae</taxon>
        <taxon>Taenia</taxon>
    </lineage>
</organism>
<reference evidence="4" key="1">
    <citation type="submission" date="2016-04" db="UniProtKB">
        <authorList>
            <consortium name="WormBaseParasite"/>
        </authorList>
    </citation>
    <scope>IDENTIFICATION</scope>
</reference>
<keyword evidence="1" id="KW-0472">Membrane</keyword>
<dbReference type="WBParaSite" id="TASK_0000879901-mRNA-1">
    <property type="protein sequence ID" value="TASK_0000879901-mRNA-1"/>
    <property type="gene ID" value="TASK_0000879901"/>
</dbReference>
<keyword evidence="1" id="KW-0812">Transmembrane</keyword>
<keyword evidence="3" id="KW-1185">Reference proteome</keyword>
<reference evidence="2 3" key="2">
    <citation type="submission" date="2018-11" db="EMBL/GenBank/DDBJ databases">
        <authorList>
            <consortium name="Pathogen Informatics"/>
        </authorList>
    </citation>
    <scope>NUCLEOTIDE SEQUENCE [LARGE SCALE GENOMIC DNA]</scope>
</reference>
<evidence type="ECO:0000313" key="3">
    <source>
        <dbReference type="Proteomes" id="UP000282613"/>
    </source>
</evidence>
<dbReference type="AlphaFoldDB" id="A0A158RAA4"/>
<keyword evidence="1" id="KW-1133">Transmembrane helix</keyword>
<dbReference type="EMBL" id="UYRS01018895">
    <property type="protein sequence ID" value="VDK41046.1"/>
    <property type="molecule type" value="Genomic_DNA"/>
</dbReference>
<feature type="transmembrane region" description="Helical" evidence="1">
    <location>
        <begin position="94"/>
        <end position="117"/>
    </location>
</feature>
<evidence type="ECO:0000313" key="2">
    <source>
        <dbReference type="EMBL" id="VDK41046.1"/>
    </source>
</evidence>
<evidence type="ECO:0000256" key="1">
    <source>
        <dbReference type="SAM" id="Phobius"/>
    </source>
</evidence>
<proteinExistence type="predicted"/>
<name>A0A158RAA4_TAEAS</name>
<protein>
    <submittedName>
        <fullName evidence="4">Rab-GAP TBC domain-containing protein</fullName>
    </submittedName>
</protein>
<evidence type="ECO:0000313" key="4">
    <source>
        <dbReference type="WBParaSite" id="TASK_0000879901-mRNA-1"/>
    </source>
</evidence>
<accession>A0A158RAA4</accession>
<dbReference type="Proteomes" id="UP000282613">
    <property type="component" value="Unassembled WGS sequence"/>
</dbReference>
<sequence>MLLMDRDLRCALDEDGIHQSVTVLPCTEELARASFTPDKVEELMAYFDFTSPLLQIRDQVRHVVELPSHRKERDARIWMHLVQHLVNASDVSQICLSLLLGYHSTFVLDVFMAYLIVTTY</sequence>
<dbReference type="OrthoDB" id="10566055at2759"/>
<gene>
    <name evidence="2" type="ORF">TASK_LOCUS8800</name>
</gene>